<dbReference type="SUPFAM" id="SSF54909">
    <property type="entry name" value="Dimeric alpha+beta barrel"/>
    <property type="match status" value="1"/>
</dbReference>
<dbReference type="EMBL" id="JAVDUM010000001">
    <property type="protein sequence ID" value="MDR6865661.1"/>
    <property type="molecule type" value="Genomic_DNA"/>
</dbReference>
<organism evidence="5 6">
    <name type="scientific">Microbacterium resistens</name>
    <dbReference type="NCBI Taxonomy" id="156977"/>
    <lineage>
        <taxon>Bacteria</taxon>
        <taxon>Bacillati</taxon>
        <taxon>Actinomycetota</taxon>
        <taxon>Actinomycetes</taxon>
        <taxon>Micrococcales</taxon>
        <taxon>Microbacteriaceae</taxon>
        <taxon>Microbacterium</taxon>
    </lineage>
</organism>
<reference evidence="5 6" key="1">
    <citation type="submission" date="2023-07" db="EMBL/GenBank/DDBJ databases">
        <title>Sorghum-associated microbial communities from plants grown in Nebraska, USA.</title>
        <authorList>
            <person name="Schachtman D."/>
        </authorList>
    </citation>
    <scope>NUCLEOTIDE SEQUENCE [LARGE SCALE GENOMIC DNA]</scope>
    <source>
        <strain evidence="5 6">2980</strain>
    </source>
</reference>
<evidence type="ECO:0000256" key="3">
    <source>
        <dbReference type="ARBA" id="ARBA00023163"/>
    </source>
</evidence>
<dbReference type="InterPro" id="IPR000485">
    <property type="entry name" value="AsnC-type_HTH_dom"/>
</dbReference>
<name>A0ABU1S7R5_9MICO</name>
<dbReference type="Proteomes" id="UP001259347">
    <property type="component" value="Unassembled WGS sequence"/>
</dbReference>
<sequence>MSSPSNLVDEDDLSLVEALQLSPRATWRDIGRSLGIETRTARRRWARLRDEGLAWIACTPGPASPAVFAHIQIACAPGDTARIAAELVERPRFVTVQTQGGGSYGLLALAVVPRIEALNVAAIDDVSTIPGIQAHRVSVVTRIFRQGADWRVGALDEESSGALAATRRPPDSSRGLGPAARRLREPLLALLNEDGRMSVRRVAERLGESEPTARRALADLLGAGHLLQRCEVSHAAVGRPVDLVLWLSVSPERLGAIAHELSQQRVVRVCVAIVGGESNLLIQCWLRGPDEIPSVERFVATIAGARIVERGIILRHYKRFNHVLDDRQRTIRIVSAPGDA</sequence>
<accession>A0ABU1S7R5</accession>
<dbReference type="InterPro" id="IPR019888">
    <property type="entry name" value="Tscrpt_reg_AsnC-like"/>
</dbReference>
<keyword evidence="3" id="KW-0804">Transcription</keyword>
<evidence type="ECO:0000256" key="1">
    <source>
        <dbReference type="ARBA" id="ARBA00023015"/>
    </source>
</evidence>
<evidence type="ECO:0000313" key="5">
    <source>
        <dbReference type="EMBL" id="MDR6865661.1"/>
    </source>
</evidence>
<dbReference type="InterPro" id="IPR036390">
    <property type="entry name" value="WH_DNA-bd_sf"/>
</dbReference>
<dbReference type="GO" id="GO:0003677">
    <property type="term" value="F:DNA binding"/>
    <property type="evidence" value="ECO:0007669"/>
    <property type="project" value="UniProtKB-KW"/>
</dbReference>
<dbReference type="Gene3D" id="1.10.10.10">
    <property type="entry name" value="Winged helix-like DNA-binding domain superfamily/Winged helix DNA-binding domain"/>
    <property type="match status" value="2"/>
</dbReference>
<dbReference type="SMART" id="SM00344">
    <property type="entry name" value="HTH_ASNC"/>
    <property type="match status" value="1"/>
</dbReference>
<keyword evidence="2 5" id="KW-0238">DNA-binding</keyword>
<keyword evidence="6" id="KW-1185">Reference proteome</keyword>
<protein>
    <submittedName>
        <fullName evidence="5">DNA-binding Lrp family transcriptional regulator</fullName>
    </submittedName>
</protein>
<dbReference type="InterPro" id="IPR036388">
    <property type="entry name" value="WH-like_DNA-bd_sf"/>
</dbReference>
<dbReference type="PANTHER" id="PTHR30154:SF34">
    <property type="entry name" value="TRANSCRIPTIONAL REGULATOR AZLB"/>
    <property type="match status" value="1"/>
</dbReference>
<evidence type="ECO:0000259" key="4">
    <source>
        <dbReference type="Pfam" id="PF13404"/>
    </source>
</evidence>
<feature type="domain" description="HTH asnC-type" evidence="4">
    <location>
        <begin position="187"/>
        <end position="218"/>
    </location>
</feature>
<comment type="caution">
    <text evidence="5">The sequence shown here is derived from an EMBL/GenBank/DDBJ whole genome shotgun (WGS) entry which is preliminary data.</text>
</comment>
<gene>
    <name evidence="5" type="ORF">J2Y69_000243</name>
</gene>
<dbReference type="Pfam" id="PF13404">
    <property type="entry name" value="HTH_AsnC-type"/>
    <property type="match status" value="2"/>
</dbReference>
<dbReference type="RefSeq" id="WP_310016692.1">
    <property type="nucleotide sequence ID" value="NZ_JAVDUM010000001.1"/>
</dbReference>
<keyword evidence="1" id="KW-0805">Transcription regulation</keyword>
<dbReference type="PANTHER" id="PTHR30154">
    <property type="entry name" value="LEUCINE-RESPONSIVE REGULATORY PROTEIN"/>
    <property type="match status" value="1"/>
</dbReference>
<evidence type="ECO:0000256" key="2">
    <source>
        <dbReference type="ARBA" id="ARBA00023125"/>
    </source>
</evidence>
<proteinExistence type="predicted"/>
<dbReference type="SUPFAM" id="SSF46785">
    <property type="entry name" value="Winged helix' DNA-binding domain"/>
    <property type="match status" value="1"/>
</dbReference>
<dbReference type="InterPro" id="IPR011008">
    <property type="entry name" value="Dimeric_a/b-barrel"/>
</dbReference>
<feature type="domain" description="HTH asnC-type" evidence="4">
    <location>
        <begin position="9"/>
        <end position="49"/>
    </location>
</feature>
<evidence type="ECO:0000313" key="6">
    <source>
        <dbReference type="Proteomes" id="UP001259347"/>
    </source>
</evidence>